<name>A0A1R3JMT7_9ROSI</name>
<proteinExistence type="predicted"/>
<evidence type="ECO:0000313" key="2">
    <source>
        <dbReference type="EMBL" id="OMO96186.1"/>
    </source>
</evidence>
<feature type="compositionally biased region" description="Basic and acidic residues" evidence="1">
    <location>
        <begin position="47"/>
        <end position="70"/>
    </location>
</feature>
<comment type="caution">
    <text evidence="2">The sequence shown here is derived from an EMBL/GenBank/DDBJ whole genome shotgun (WGS) entry which is preliminary data.</text>
</comment>
<accession>A0A1R3JMT7</accession>
<feature type="region of interest" description="Disordered" evidence="1">
    <location>
        <begin position="44"/>
        <end position="70"/>
    </location>
</feature>
<keyword evidence="3" id="KW-1185">Reference proteome</keyword>
<dbReference type="Gene3D" id="1.10.287.110">
    <property type="entry name" value="DnaJ domain"/>
    <property type="match status" value="1"/>
</dbReference>
<sequence length="70" mass="8487">MGDHSHHHQHDHHHHNHEHSHARSLSTDLYKDIRKAYKSIVHRWHPDHKSSTVGKKERDDKFNDLEEGYR</sequence>
<gene>
    <name evidence="2" type="ORF">COLO4_15440</name>
</gene>
<feature type="region of interest" description="Disordered" evidence="1">
    <location>
        <begin position="1"/>
        <end position="27"/>
    </location>
</feature>
<feature type="compositionally biased region" description="Basic residues" evidence="1">
    <location>
        <begin position="1"/>
        <end position="22"/>
    </location>
</feature>
<reference evidence="3" key="1">
    <citation type="submission" date="2013-09" db="EMBL/GenBank/DDBJ databases">
        <title>Corchorus olitorius genome sequencing.</title>
        <authorList>
            <person name="Alam M."/>
            <person name="Haque M.S."/>
            <person name="Islam M.S."/>
            <person name="Emdad E.M."/>
            <person name="Islam M.M."/>
            <person name="Ahmed B."/>
            <person name="Halim A."/>
            <person name="Hossen Q.M.M."/>
            <person name="Hossain M.Z."/>
            <person name="Ahmed R."/>
            <person name="Khan M.M."/>
            <person name="Islam R."/>
            <person name="Rashid M.M."/>
            <person name="Khan S.A."/>
            <person name="Rahman M.S."/>
            <person name="Alam M."/>
            <person name="Yahiya A.S."/>
            <person name="Khan M.S."/>
            <person name="Azam M.S."/>
            <person name="Haque T."/>
            <person name="Lashkar M.Z.H."/>
            <person name="Akhand A.I."/>
            <person name="Morshed G."/>
            <person name="Roy S."/>
            <person name="Uddin K.S."/>
            <person name="Rabeya T."/>
            <person name="Hossain A.S."/>
            <person name="Chowdhury A."/>
            <person name="Snigdha A.R."/>
            <person name="Mortoza M.S."/>
            <person name="Matin S.A."/>
            <person name="Hoque S.M.E."/>
            <person name="Islam M.K."/>
            <person name="Roy D.K."/>
            <person name="Haider R."/>
            <person name="Moosa M.M."/>
            <person name="Elias S.M."/>
            <person name="Hasan A.M."/>
            <person name="Jahan S."/>
            <person name="Shafiuddin M."/>
            <person name="Mahmood N."/>
            <person name="Shommy N.S."/>
        </authorList>
    </citation>
    <scope>NUCLEOTIDE SEQUENCE [LARGE SCALE GENOMIC DNA]</scope>
    <source>
        <strain evidence="3">cv. O-4</strain>
    </source>
</reference>
<evidence type="ECO:0000256" key="1">
    <source>
        <dbReference type="SAM" id="MobiDB-lite"/>
    </source>
</evidence>
<feature type="non-terminal residue" evidence="2">
    <location>
        <position position="70"/>
    </location>
</feature>
<dbReference type="Proteomes" id="UP000187203">
    <property type="component" value="Unassembled WGS sequence"/>
</dbReference>
<dbReference type="SUPFAM" id="SSF46565">
    <property type="entry name" value="Chaperone J-domain"/>
    <property type="match status" value="1"/>
</dbReference>
<dbReference type="InterPro" id="IPR036869">
    <property type="entry name" value="J_dom_sf"/>
</dbReference>
<evidence type="ECO:0000313" key="3">
    <source>
        <dbReference type="Proteomes" id="UP000187203"/>
    </source>
</evidence>
<evidence type="ECO:0008006" key="4">
    <source>
        <dbReference type="Google" id="ProtNLM"/>
    </source>
</evidence>
<organism evidence="2 3">
    <name type="scientific">Corchorus olitorius</name>
    <dbReference type="NCBI Taxonomy" id="93759"/>
    <lineage>
        <taxon>Eukaryota</taxon>
        <taxon>Viridiplantae</taxon>
        <taxon>Streptophyta</taxon>
        <taxon>Embryophyta</taxon>
        <taxon>Tracheophyta</taxon>
        <taxon>Spermatophyta</taxon>
        <taxon>Magnoliopsida</taxon>
        <taxon>eudicotyledons</taxon>
        <taxon>Gunneridae</taxon>
        <taxon>Pentapetalae</taxon>
        <taxon>rosids</taxon>
        <taxon>malvids</taxon>
        <taxon>Malvales</taxon>
        <taxon>Malvaceae</taxon>
        <taxon>Grewioideae</taxon>
        <taxon>Apeibeae</taxon>
        <taxon>Corchorus</taxon>
    </lineage>
</organism>
<dbReference type="EMBL" id="AWUE01015680">
    <property type="protein sequence ID" value="OMO96186.1"/>
    <property type="molecule type" value="Genomic_DNA"/>
</dbReference>
<dbReference type="AlphaFoldDB" id="A0A1R3JMT7"/>
<protein>
    <recommendedName>
        <fullName evidence="4">J domain-containing protein</fullName>
    </recommendedName>
</protein>